<evidence type="ECO:0000313" key="3">
    <source>
        <dbReference type="Proteomes" id="UP000180235"/>
    </source>
</evidence>
<dbReference type="OrthoDB" id="463229at2"/>
<protein>
    <recommendedName>
        <fullName evidence="1">DUF7734 domain-containing protein</fullName>
    </recommendedName>
</protein>
<evidence type="ECO:0000259" key="1">
    <source>
        <dbReference type="Pfam" id="PF24869"/>
    </source>
</evidence>
<dbReference type="Pfam" id="PF24869">
    <property type="entry name" value="DUF7734"/>
    <property type="match status" value="1"/>
</dbReference>
<evidence type="ECO:0000313" key="2">
    <source>
        <dbReference type="EMBL" id="APB32727.1"/>
    </source>
</evidence>
<keyword evidence="3" id="KW-1185">Reference proteome</keyword>
<dbReference type="InterPro" id="IPR056636">
    <property type="entry name" value="DUF7734"/>
</dbReference>
<accession>A0A1J0A9X3</accession>
<gene>
    <name evidence="2" type="ORF">GlitD10_0416</name>
</gene>
<dbReference type="PANTHER" id="PTHR36729">
    <property type="entry name" value="EXPRESSED PROTEIN"/>
    <property type="match status" value="1"/>
</dbReference>
<proteinExistence type="predicted"/>
<dbReference type="AlphaFoldDB" id="A0A1J0A9X3"/>
<dbReference type="Proteomes" id="UP000180235">
    <property type="component" value="Chromosome"/>
</dbReference>
<dbReference type="PANTHER" id="PTHR36729:SF2">
    <property type="entry name" value="EXPRESSED PROTEIN"/>
    <property type="match status" value="1"/>
</dbReference>
<name>A0A1J0A9X3_9CYAN</name>
<dbReference type="KEGG" id="glt:GlitD10_0416"/>
<dbReference type="RefSeq" id="WP_071453417.1">
    <property type="nucleotide sequence ID" value="NZ_CP017675.1"/>
</dbReference>
<dbReference type="EMBL" id="CP017675">
    <property type="protein sequence ID" value="APB32727.1"/>
    <property type="molecule type" value="Genomic_DNA"/>
</dbReference>
<organism evidence="2 3">
    <name type="scientific">Gloeomargarita lithophora Alchichica-D10</name>
    <dbReference type="NCBI Taxonomy" id="1188229"/>
    <lineage>
        <taxon>Bacteria</taxon>
        <taxon>Bacillati</taxon>
        <taxon>Cyanobacteriota</taxon>
        <taxon>Cyanophyceae</taxon>
        <taxon>Gloeomargaritales</taxon>
        <taxon>Gloeomargaritaceae</taxon>
        <taxon>Gloeomargarita</taxon>
    </lineage>
</organism>
<reference evidence="2 3" key="1">
    <citation type="submission" date="2016-10" db="EMBL/GenBank/DDBJ databases">
        <title>Description of Gloeomargarita lithophora gen. nov., sp. nov., a thylakoid-bearing basal-branching cyanobacterium with intracellular carbonates, and proposal for Gloeomargaritales ord. nov.</title>
        <authorList>
            <person name="Moreira D."/>
            <person name="Tavera R."/>
            <person name="Benzerara K."/>
            <person name="Skouri-Panet F."/>
            <person name="Couradeau E."/>
            <person name="Gerard E."/>
            <person name="Loussert C."/>
            <person name="Novelo E."/>
            <person name="Zivanovic Y."/>
            <person name="Lopez-Garcia P."/>
        </authorList>
    </citation>
    <scope>NUCLEOTIDE SEQUENCE [LARGE SCALE GENOMIC DNA]</scope>
    <source>
        <strain evidence="2 3">D10</strain>
    </source>
</reference>
<sequence length="98" mass="11430">MTTPQERLENYSRSRPREVLRLTVRDSEGEGEILVYKGFTSSLSRATAFDPDVPVLEPDTEILWVDRIQAPYQPQSIQYLEQHLSWVEFSQRLEQAGF</sequence>
<feature type="domain" description="DUF7734" evidence="1">
    <location>
        <begin position="6"/>
        <end position="93"/>
    </location>
</feature>
<dbReference type="STRING" id="1188229.GlitD10_0416"/>